<dbReference type="PANTHER" id="PTHR37945:SF1">
    <property type="entry name" value="EXTRACELLULAR TUNGSTATE BINDING PROTEIN"/>
    <property type="match status" value="1"/>
</dbReference>
<reference evidence="2" key="1">
    <citation type="submission" date="2022-10" db="EMBL/GenBank/DDBJ databases">
        <title>Culturing micro-colonial fungi from biological soil crusts in the Mojave desert and describing Neophaeococcomyces mojavensis, and introducing the new genera and species Taxawa tesnikishii.</title>
        <authorList>
            <person name="Kurbessoian T."/>
            <person name="Stajich J.E."/>
        </authorList>
    </citation>
    <scope>NUCLEOTIDE SEQUENCE</scope>
    <source>
        <strain evidence="2">TK_41</strain>
    </source>
</reference>
<organism evidence="2 3">
    <name type="scientific">Cladophialophora chaetospira</name>
    <dbReference type="NCBI Taxonomy" id="386627"/>
    <lineage>
        <taxon>Eukaryota</taxon>
        <taxon>Fungi</taxon>
        <taxon>Dikarya</taxon>
        <taxon>Ascomycota</taxon>
        <taxon>Pezizomycotina</taxon>
        <taxon>Eurotiomycetes</taxon>
        <taxon>Chaetothyriomycetidae</taxon>
        <taxon>Chaetothyriales</taxon>
        <taxon>Herpotrichiellaceae</taxon>
        <taxon>Cladophialophora</taxon>
    </lineage>
</organism>
<dbReference type="Gene3D" id="3.40.190.10">
    <property type="entry name" value="Periplasmic binding protein-like II"/>
    <property type="match status" value="2"/>
</dbReference>
<dbReference type="AlphaFoldDB" id="A0AA38WXP3"/>
<name>A0AA38WXP3_9EURO</name>
<protein>
    <recommendedName>
        <fullName evidence="1">PBP domain-containing protein</fullName>
    </recommendedName>
</protein>
<dbReference type="Pfam" id="PF12849">
    <property type="entry name" value="PBP_like_2"/>
    <property type="match status" value="1"/>
</dbReference>
<evidence type="ECO:0000313" key="2">
    <source>
        <dbReference type="EMBL" id="KAJ9603002.1"/>
    </source>
</evidence>
<evidence type="ECO:0000259" key="1">
    <source>
        <dbReference type="Pfam" id="PF12849"/>
    </source>
</evidence>
<dbReference type="SUPFAM" id="SSF53850">
    <property type="entry name" value="Periplasmic binding protein-like II"/>
    <property type="match status" value="1"/>
</dbReference>
<dbReference type="PANTHER" id="PTHR37945">
    <property type="entry name" value="EXTRACELLULAR TUNGSTATE BINDING PROTEIN"/>
    <property type="match status" value="1"/>
</dbReference>
<keyword evidence="3" id="KW-1185">Reference proteome</keyword>
<dbReference type="Proteomes" id="UP001172673">
    <property type="component" value="Unassembled WGS sequence"/>
</dbReference>
<proteinExistence type="predicted"/>
<accession>A0AA38WXP3</accession>
<dbReference type="InterPro" id="IPR024370">
    <property type="entry name" value="PBP_domain"/>
</dbReference>
<dbReference type="EMBL" id="JAPDRK010000023">
    <property type="protein sequence ID" value="KAJ9603002.1"/>
    <property type="molecule type" value="Genomic_DNA"/>
</dbReference>
<comment type="caution">
    <text evidence="2">The sequence shown here is derived from an EMBL/GenBank/DDBJ whole genome shotgun (WGS) entry which is preliminary data.</text>
</comment>
<feature type="domain" description="PBP" evidence="1">
    <location>
        <begin position="27"/>
        <end position="259"/>
    </location>
</feature>
<sequence length="309" mass="33435">MVSGKITAIVTHGPVDREAKEKYGIGPVLLRIGNGGAGATGLLKALAEDFLAGLTHKASIEWVCNHSRNTQLALLQGYIDIALTYERDQEDLAAAEGWSTTVGCAFHDHFCLAGPWSDPADVRCAASLQDAFLRIAHTGSLFHSRADSSATMWKERGIWTDCGLEPWSETATGQWYRKSLYSPAEALAAADAADAYLLIDRATLLTQTIQKTVRNTTVFFEPTSPSDVLMNSCYALTLTSQPAERSRATSEFLEYLLSDAGQAVVENFGKAETGGFPHFAPAQNGFATSHLKGGLPRDGRWIIQTPPKL</sequence>
<evidence type="ECO:0000313" key="3">
    <source>
        <dbReference type="Proteomes" id="UP001172673"/>
    </source>
</evidence>
<gene>
    <name evidence="2" type="ORF">H2200_012297</name>
</gene>
<dbReference type="InterPro" id="IPR052738">
    <property type="entry name" value="ABC-Tungstate_binding"/>
</dbReference>